<dbReference type="InterPro" id="IPR029039">
    <property type="entry name" value="Flavoprotein-like_sf"/>
</dbReference>
<evidence type="ECO:0000313" key="5">
    <source>
        <dbReference type="Proteomes" id="UP000036923"/>
    </source>
</evidence>
<dbReference type="PANTHER" id="PTHR43278">
    <property type="entry name" value="NAD(P)H-DEPENDENT FMN-CONTAINING OXIDOREDUCTASE YWQN-RELATED"/>
    <property type="match status" value="1"/>
</dbReference>
<evidence type="ECO:0000259" key="3">
    <source>
        <dbReference type="Pfam" id="PF03358"/>
    </source>
</evidence>
<proteinExistence type="predicted"/>
<evidence type="ECO:0000256" key="2">
    <source>
        <dbReference type="ARBA" id="ARBA00022643"/>
    </source>
</evidence>
<evidence type="ECO:0000256" key="1">
    <source>
        <dbReference type="ARBA" id="ARBA00022630"/>
    </source>
</evidence>
<dbReference type="PANTHER" id="PTHR43278:SF1">
    <property type="entry name" value="IRON-SULFUR FLAVOPROTEIN MJ1083"/>
    <property type="match status" value="1"/>
</dbReference>
<dbReference type="Gene3D" id="3.40.50.360">
    <property type="match status" value="1"/>
</dbReference>
<dbReference type="InterPro" id="IPR051796">
    <property type="entry name" value="ISF_SsuE-like"/>
</dbReference>
<dbReference type="InterPro" id="IPR005025">
    <property type="entry name" value="FMN_Rdtase-like_dom"/>
</dbReference>
<keyword evidence="2" id="KW-0288">FMN</keyword>
<gene>
    <name evidence="4" type="ORF">Bccel_0121</name>
</gene>
<comment type="caution">
    <text evidence="4">The sequence shown here is derived from an EMBL/GenBank/DDBJ whole genome shotgun (WGS) entry which is preliminary data.</text>
</comment>
<keyword evidence="1" id="KW-0285">Flavoprotein</keyword>
<dbReference type="eggNOG" id="COG0655">
    <property type="taxonomic scope" value="Bacteria"/>
</dbReference>
<dbReference type="Pfam" id="PF03358">
    <property type="entry name" value="FMN_red"/>
    <property type="match status" value="1"/>
</dbReference>
<dbReference type="SUPFAM" id="SSF52218">
    <property type="entry name" value="Flavoproteins"/>
    <property type="match status" value="1"/>
</dbReference>
<reference evidence="5" key="1">
    <citation type="submission" date="2015-07" db="EMBL/GenBank/DDBJ databases">
        <title>Near-Complete Genome Sequence of the Cellulolytic Bacterium Bacteroides (Pseudobacteroides) cellulosolvens ATCC 35603.</title>
        <authorList>
            <person name="Dassa B."/>
            <person name="Utturkar S.M."/>
            <person name="Klingeman D.M."/>
            <person name="Hurt R.A."/>
            <person name="Keller M."/>
            <person name="Xu J."/>
            <person name="Reddy Y.H.K."/>
            <person name="Borovok I."/>
            <person name="Grinberg I.R."/>
            <person name="Lamed R."/>
            <person name="Zhivin O."/>
            <person name="Bayer E.A."/>
            <person name="Brown S.D."/>
        </authorList>
    </citation>
    <scope>NUCLEOTIDE SEQUENCE [LARGE SCALE GENOMIC DNA]</scope>
    <source>
        <strain evidence="5">DSM 2933</strain>
    </source>
</reference>
<organism evidence="4 5">
    <name type="scientific">Pseudobacteroides cellulosolvens ATCC 35603 = DSM 2933</name>
    <dbReference type="NCBI Taxonomy" id="398512"/>
    <lineage>
        <taxon>Bacteria</taxon>
        <taxon>Bacillati</taxon>
        <taxon>Bacillota</taxon>
        <taxon>Clostridia</taxon>
        <taxon>Eubacteriales</taxon>
        <taxon>Oscillospiraceae</taxon>
        <taxon>Pseudobacteroides</taxon>
    </lineage>
</organism>
<dbReference type="AlphaFoldDB" id="A0A0L6JGM9"/>
<sequence>MLILGLNGSPNKDGNTKFLLGKVLEKAAELGAKTEILEVPELLQSAKHSFCSVCSNPCSGACYKGTKLEEAFELMKKADGLVLGSPVYFGTVTGQLKAFFDKTRKLRGEKAFYNKIAAGVTVATSKYGGQETTMKALHDIMLVHGMTIVADGYCEDDCGHHGVCAHRPARMMILPLKEHPYLQNVL</sequence>
<dbReference type="PATRIC" id="fig|398512.5.peg.130"/>
<dbReference type="STRING" id="398512.Bccel_0121"/>
<feature type="domain" description="NADPH-dependent FMN reductase-like" evidence="3">
    <location>
        <begin position="1"/>
        <end position="153"/>
    </location>
</feature>
<dbReference type="Proteomes" id="UP000036923">
    <property type="component" value="Unassembled WGS sequence"/>
</dbReference>
<dbReference type="EMBL" id="LGTC01000001">
    <property type="protein sequence ID" value="KNY24864.1"/>
    <property type="molecule type" value="Genomic_DNA"/>
</dbReference>
<name>A0A0L6JGM9_9FIRM</name>
<protein>
    <submittedName>
        <fullName evidence="4">NADPH-dependent FMN reductase</fullName>
    </submittedName>
</protein>
<keyword evidence="5" id="KW-1185">Reference proteome</keyword>
<evidence type="ECO:0000313" key="4">
    <source>
        <dbReference type="EMBL" id="KNY24864.1"/>
    </source>
</evidence>
<accession>A0A0L6JGM9</accession>
<dbReference type="GO" id="GO:0016491">
    <property type="term" value="F:oxidoreductase activity"/>
    <property type="evidence" value="ECO:0007669"/>
    <property type="project" value="InterPro"/>
</dbReference>